<accession>A0A1J8R2H7</accession>
<name>A0A1J8R2H7_9AGAM</name>
<reference evidence="1 2" key="1">
    <citation type="submission" date="2016-03" db="EMBL/GenBank/DDBJ databases">
        <title>Comparative genomics of the ectomycorrhizal sister species Rhizopogon vinicolor and Rhizopogon vesiculosus (Basidiomycota: Boletales) reveals a divergence of the mating type B locus.</title>
        <authorList>
            <person name="Mujic A.B."/>
            <person name="Kuo A."/>
            <person name="Tritt A."/>
            <person name="Lipzen A."/>
            <person name="Chen C."/>
            <person name="Johnson J."/>
            <person name="Sharma A."/>
            <person name="Barry K."/>
            <person name="Grigoriev I.V."/>
            <person name="Spatafora J.W."/>
        </authorList>
    </citation>
    <scope>NUCLEOTIDE SEQUENCE [LARGE SCALE GENOMIC DNA]</scope>
    <source>
        <strain evidence="1 2">AM-OR11-056</strain>
    </source>
</reference>
<dbReference type="OrthoDB" id="2691982at2759"/>
<evidence type="ECO:0000313" key="2">
    <source>
        <dbReference type="Proteomes" id="UP000183567"/>
    </source>
</evidence>
<evidence type="ECO:0008006" key="3">
    <source>
        <dbReference type="Google" id="ProtNLM"/>
    </source>
</evidence>
<proteinExistence type="predicted"/>
<keyword evidence="2" id="KW-1185">Reference proteome</keyword>
<dbReference type="Proteomes" id="UP000183567">
    <property type="component" value="Unassembled WGS sequence"/>
</dbReference>
<dbReference type="AlphaFoldDB" id="A0A1J8R2H7"/>
<evidence type="ECO:0000313" key="1">
    <source>
        <dbReference type="EMBL" id="OJA19857.1"/>
    </source>
</evidence>
<protein>
    <recommendedName>
        <fullName evidence="3">BRCT domain-containing protein</fullName>
    </recommendedName>
</protein>
<dbReference type="EMBL" id="LVVM01000829">
    <property type="protein sequence ID" value="OJA19857.1"/>
    <property type="molecule type" value="Genomic_DNA"/>
</dbReference>
<gene>
    <name evidence="1" type="ORF">AZE42_13665</name>
</gene>
<sequence length="51" mass="6146">MCCVPPYQTAMHFASQTHMSILTPHWFECSVQLGHCMPEHQEKWYLPFWHI</sequence>
<comment type="caution">
    <text evidence="1">The sequence shown here is derived from an EMBL/GenBank/DDBJ whole genome shotgun (WGS) entry which is preliminary data.</text>
</comment>
<organism evidence="1 2">
    <name type="scientific">Rhizopogon vesiculosus</name>
    <dbReference type="NCBI Taxonomy" id="180088"/>
    <lineage>
        <taxon>Eukaryota</taxon>
        <taxon>Fungi</taxon>
        <taxon>Dikarya</taxon>
        <taxon>Basidiomycota</taxon>
        <taxon>Agaricomycotina</taxon>
        <taxon>Agaricomycetes</taxon>
        <taxon>Agaricomycetidae</taxon>
        <taxon>Boletales</taxon>
        <taxon>Suillineae</taxon>
        <taxon>Rhizopogonaceae</taxon>
        <taxon>Rhizopogon</taxon>
    </lineage>
</organism>